<keyword evidence="3" id="KW-1185">Reference proteome</keyword>
<dbReference type="EnsemblPlants" id="Bo01060s010.1">
    <property type="protein sequence ID" value="Bo01060s010.1"/>
    <property type="gene ID" value="Bo01060s010"/>
</dbReference>
<name>A0A0D2ZTC8_BRAOL</name>
<dbReference type="Gramene" id="Bo01060s010.1">
    <property type="protein sequence ID" value="Bo01060s010.1"/>
    <property type="gene ID" value="Bo01060s010"/>
</dbReference>
<dbReference type="AlphaFoldDB" id="A0A0D2ZTC8"/>
<dbReference type="STRING" id="109376.A0A0D2ZTC8"/>
<dbReference type="HOGENOM" id="CLU_1016876_0_0_1"/>
<organism evidence="2 3">
    <name type="scientific">Brassica oleracea var. oleracea</name>
    <dbReference type="NCBI Taxonomy" id="109376"/>
    <lineage>
        <taxon>Eukaryota</taxon>
        <taxon>Viridiplantae</taxon>
        <taxon>Streptophyta</taxon>
        <taxon>Embryophyta</taxon>
        <taxon>Tracheophyta</taxon>
        <taxon>Spermatophyta</taxon>
        <taxon>Magnoliopsida</taxon>
        <taxon>eudicotyledons</taxon>
        <taxon>Gunneridae</taxon>
        <taxon>Pentapetalae</taxon>
        <taxon>rosids</taxon>
        <taxon>malvids</taxon>
        <taxon>Brassicales</taxon>
        <taxon>Brassicaceae</taxon>
        <taxon>Brassiceae</taxon>
        <taxon>Brassica</taxon>
    </lineage>
</organism>
<evidence type="ECO:0000313" key="2">
    <source>
        <dbReference type="EnsemblPlants" id="Bo01060s010.1"/>
    </source>
</evidence>
<reference evidence="2" key="1">
    <citation type="journal article" date="2014" name="Genome Biol.">
        <title>Transcriptome and methylome profiling reveals relics of genome dominance in the mesopolyploid Brassica oleracea.</title>
        <authorList>
            <person name="Parkin I.A."/>
            <person name="Koh C."/>
            <person name="Tang H."/>
            <person name="Robinson S.J."/>
            <person name="Kagale S."/>
            <person name="Clarke W.E."/>
            <person name="Town C.D."/>
            <person name="Nixon J."/>
            <person name="Krishnakumar V."/>
            <person name="Bidwell S.L."/>
            <person name="Denoeud F."/>
            <person name="Belcram H."/>
            <person name="Links M.G."/>
            <person name="Just J."/>
            <person name="Clarke C."/>
            <person name="Bender T."/>
            <person name="Huebert T."/>
            <person name="Mason A.S."/>
            <person name="Pires J.C."/>
            <person name="Barker G."/>
            <person name="Moore J."/>
            <person name="Walley P.G."/>
            <person name="Manoli S."/>
            <person name="Batley J."/>
            <person name="Edwards D."/>
            <person name="Nelson M.N."/>
            <person name="Wang X."/>
            <person name="Paterson A.H."/>
            <person name="King G."/>
            <person name="Bancroft I."/>
            <person name="Chalhoub B."/>
            <person name="Sharpe A.G."/>
        </authorList>
    </citation>
    <scope>NUCLEOTIDE SEQUENCE [LARGE SCALE GENOMIC DNA]</scope>
    <source>
        <strain evidence="2">cv. TO1000</strain>
    </source>
</reference>
<reference evidence="2" key="2">
    <citation type="submission" date="2015-06" db="UniProtKB">
        <authorList>
            <consortium name="EnsemblPlants"/>
        </authorList>
    </citation>
    <scope>IDENTIFICATION</scope>
</reference>
<feature type="compositionally biased region" description="Polar residues" evidence="1">
    <location>
        <begin position="123"/>
        <end position="143"/>
    </location>
</feature>
<dbReference type="eggNOG" id="KOG2215">
    <property type="taxonomic scope" value="Eukaryota"/>
</dbReference>
<accession>A0A0D2ZTC8</accession>
<dbReference type="Proteomes" id="UP000032141">
    <property type="component" value="Unassembled WGS sequence"/>
</dbReference>
<evidence type="ECO:0000256" key="1">
    <source>
        <dbReference type="SAM" id="MobiDB-lite"/>
    </source>
</evidence>
<protein>
    <submittedName>
        <fullName evidence="2">Uncharacterized protein</fullName>
    </submittedName>
</protein>
<evidence type="ECO:0000313" key="3">
    <source>
        <dbReference type="Proteomes" id="UP000032141"/>
    </source>
</evidence>
<proteinExistence type="predicted"/>
<feature type="region of interest" description="Disordered" evidence="1">
    <location>
        <begin position="123"/>
        <end position="165"/>
    </location>
</feature>
<sequence>MEDIGADKRSRGREMLLEKTQQGWKEWKRYMVQSRLDAPDDLHLPLLLLQRVIIWLSNEEEFWSAFEDESAIWFATALKDEVIDTGHELHSGDSQVRGYPFKVVQNHASVVINRAINIFSSRGINPQRRSGSRKQPSQLSTVVNEPSLPPPNTDPSPESLGAAASRPLRQGWVQRKLRRLGYSQWSWTIGFERITLWAREKYNGQLEARIGMEHTPREFLCSSSLALKMHSSVDATNEGDSVVYEEEKVQPESRSSFTFKERFTAESNIERRSN</sequence>